<evidence type="ECO:0000313" key="4">
    <source>
        <dbReference type="Proteomes" id="UP000837803"/>
    </source>
</evidence>
<sequence length="224" mass="24997">MPISPILTGASGMVGRAVLLECLDSPHVERVLMINRQPVALQHPKLTELLHRDFTDIGSIRGLLKGYDACFFCAGVSAAGKSEAEYTQLTYTLVTSFARTLHEVNPDLVFTYVSGSGTDRTETSRMMWARVKGRTENALLELGFRAAYMFRLGVLIPDTAVQSKTGWVNTFLTVLRPLFPLLKRFDWATTSSRIGRAMIQVALHPPEQQILENKDINRLAAQRM</sequence>
<dbReference type="EMBL" id="CAKLPZ010000005">
    <property type="protein sequence ID" value="CAH1002453.1"/>
    <property type="molecule type" value="Genomic_DNA"/>
</dbReference>
<proteinExistence type="predicted"/>
<comment type="caution">
    <text evidence="3">The sequence shown here is derived from an EMBL/GenBank/DDBJ whole genome shotgun (WGS) entry which is preliminary data.</text>
</comment>
<protein>
    <recommendedName>
        <fullName evidence="2">NAD-dependent epimerase/dehydratase domain-containing protein</fullName>
    </recommendedName>
</protein>
<dbReference type="Proteomes" id="UP000837803">
    <property type="component" value="Unassembled WGS sequence"/>
</dbReference>
<accession>A0ABN8FA25</accession>
<comment type="subcellular location">
    <subcellularLocation>
        <location evidence="1">Membrane</location>
    </subcellularLocation>
</comment>
<evidence type="ECO:0000313" key="3">
    <source>
        <dbReference type="EMBL" id="CAH1002453.1"/>
    </source>
</evidence>
<dbReference type="InterPro" id="IPR001509">
    <property type="entry name" value="Epimerase_deHydtase"/>
</dbReference>
<dbReference type="Pfam" id="PF01370">
    <property type="entry name" value="Epimerase"/>
    <property type="match status" value="1"/>
</dbReference>
<evidence type="ECO:0000259" key="2">
    <source>
        <dbReference type="Pfam" id="PF01370"/>
    </source>
</evidence>
<dbReference type="SUPFAM" id="SSF51735">
    <property type="entry name" value="NAD(P)-binding Rossmann-fold domains"/>
    <property type="match status" value="1"/>
</dbReference>
<name>A0ABN8FA25_9BACT</name>
<dbReference type="PANTHER" id="PTHR14097">
    <property type="entry name" value="OXIDOREDUCTASE HTATIP2"/>
    <property type="match status" value="1"/>
</dbReference>
<dbReference type="PANTHER" id="PTHR14097:SF8">
    <property type="entry name" value="NAD(P)-BINDING DOMAIN-CONTAINING PROTEIN"/>
    <property type="match status" value="1"/>
</dbReference>
<dbReference type="RefSeq" id="WP_238752288.1">
    <property type="nucleotide sequence ID" value="NZ_CAKLPZ010000005.1"/>
</dbReference>
<gene>
    <name evidence="3" type="ORF">LEM8419_03332</name>
</gene>
<organism evidence="3 4">
    <name type="scientific">Neolewinella maritima</name>
    <dbReference type="NCBI Taxonomy" id="1383882"/>
    <lineage>
        <taxon>Bacteria</taxon>
        <taxon>Pseudomonadati</taxon>
        <taxon>Bacteroidota</taxon>
        <taxon>Saprospiria</taxon>
        <taxon>Saprospirales</taxon>
        <taxon>Lewinellaceae</taxon>
        <taxon>Neolewinella</taxon>
    </lineage>
</organism>
<feature type="domain" description="NAD-dependent epimerase/dehydratase" evidence="2">
    <location>
        <begin position="7"/>
        <end position="102"/>
    </location>
</feature>
<dbReference type="InterPro" id="IPR036291">
    <property type="entry name" value="NAD(P)-bd_dom_sf"/>
</dbReference>
<evidence type="ECO:0000256" key="1">
    <source>
        <dbReference type="ARBA" id="ARBA00004370"/>
    </source>
</evidence>
<dbReference type="Gene3D" id="3.40.50.720">
    <property type="entry name" value="NAD(P)-binding Rossmann-like Domain"/>
    <property type="match status" value="1"/>
</dbReference>
<reference evidence="3" key="1">
    <citation type="submission" date="2021-12" db="EMBL/GenBank/DDBJ databases">
        <authorList>
            <person name="Rodrigo-Torres L."/>
            <person name="Arahal R. D."/>
            <person name="Lucena T."/>
        </authorList>
    </citation>
    <scope>NUCLEOTIDE SEQUENCE</scope>
    <source>
        <strain evidence="3">CECT 8419</strain>
    </source>
</reference>
<keyword evidence="4" id="KW-1185">Reference proteome</keyword>